<sequence length="279" mass="32109">MKVELPEIPVNYKDDLHNLEYLNEADLILFMAGNQFMVMEELLEAFQKVYPEVKKIFYETLPPGLELKQILAGGARFGDMEIRVMPDVYTAVSEEAMQELMKRGLIEDYFIYLHNRLVLMVPKGNPARIKNLKDLARDDVRISQPGPLEDITRYIVEMYRKAGGEELVHRIMEEKRAEGTTIFTLVHHRETPLRIVKGTVDVGPVWATEVIHAQTQGLPVEMVEVGEELDQRDKVNYYITALTNAPHPENARKFLDFIKSSEAQKIYAKYGFVPHFPTS</sequence>
<dbReference type="InterPro" id="IPR050682">
    <property type="entry name" value="ModA/WtpA"/>
</dbReference>
<dbReference type="Proteomes" id="UP001144110">
    <property type="component" value="Unassembled WGS sequence"/>
</dbReference>
<evidence type="ECO:0000313" key="1">
    <source>
        <dbReference type="EMBL" id="MDF2953883.1"/>
    </source>
</evidence>
<dbReference type="PANTHER" id="PTHR30632">
    <property type="entry name" value="MOLYBDATE-BINDING PERIPLASMIC PROTEIN"/>
    <property type="match status" value="1"/>
</dbReference>
<dbReference type="EMBL" id="JAPHEG010000004">
    <property type="protein sequence ID" value="MDF2953883.1"/>
    <property type="molecule type" value="Genomic_DNA"/>
</dbReference>
<dbReference type="GO" id="GO:0015689">
    <property type="term" value="P:molybdate ion transport"/>
    <property type="evidence" value="ECO:0007669"/>
    <property type="project" value="TreeGrafter"/>
</dbReference>
<proteinExistence type="predicted"/>
<reference evidence="1" key="1">
    <citation type="submission" date="2022-11" db="EMBL/GenBank/DDBJ databases">
        <title>Candidatus Alkanophaga archaea from heated hydrothermal vent sediment oxidize petroleum alkanes.</title>
        <authorList>
            <person name="Zehnle H."/>
            <person name="Laso-Perez R."/>
            <person name="Lipp J."/>
            <person name="Teske A."/>
            <person name="Wegener G."/>
        </authorList>
    </citation>
    <scope>NUCLEOTIDE SEQUENCE</scope>
    <source>
        <strain evidence="1">MCA70</strain>
    </source>
</reference>
<dbReference type="SUPFAM" id="SSF53850">
    <property type="entry name" value="Periplasmic binding protein-like II"/>
    <property type="match status" value="1"/>
</dbReference>
<dbReference type="GO" id="GO:0030973">
    <property type="term" value="F:molybdate ion binding"/>
    <property type="evidence" value="ECO:0007669"/>
    <property type="project" value="TreeGrafter"/>
</dbReference>
<evidence type="ECO:0000313" key="2">
    <source>
        <dbReference type="Proteomes" id="UP001144110"/>
    </source>
</evidence>
<gene>
    <name evidence="1" type="ORF">OD816_001128</name>
</gene>
<accession>A0AAE3P5N8</accession>
<comment type="caution">
    <text evidence="1">The sequence shown here is derived from an EMBL/GenBank/DDBJ whole genome shotgun (WGS) entry which is preliminary data.</text>
</comment>
<dbReference type="AlphaFoldDB" id="A0AAE3P5N8"/>
<dbReference type="PANTHER" id="PTHR30632:SF0">
    <property type="entry name" value="SULFATE-BINDING PROTEIN"/>
    <property type="match status" value="1"/>
</dbReference>
<name>A0AAE3P5N8_9BACT</name>
<organism evidence="1 2">
    <name type="scientific">Candidatus Thermodesulfobacterium syntrophicum</name>
    <dbReference type="NCBI Taxonomy" id="3060442"/>
    <lineage>
        <taxon>Bacteria</taxon>
        <taxon>Pseudomonadati</taxon>
        <taxon>Thermodesulfobacteriota</taxon>
        <taxon>Thermodesulfobacteria</taxon>
        <taxon>Thermodesulfobacteriales</taxon>
        <taxon>Thermodesulfobacteriaceae</taxon>
        <taxon>Thermodesulfobacterium</taxon>
    </lineage>
</organism>
<dbReference type="Gene3D" id="3.40.190.10">
    <property type="entry name" value="Periplasmic binding protein-like II"/>
    <property type="match status" value="2"/>
</dbReference>
<protein>
    <submittedName>
        <fullName evidence="1">ABC-type molybdate transport system</fullName>
    </submittedName>
</protein>
<dbReference type="Pfam" id="PF13531">
    <property type="entry name" value="SBP_bac_11"/>
    <property type="match status" value="1"/>
</dbReference>